<feature type="domain" description="Receptor L-domain" evidence="2">
    <location>
        <begin position="225"/>
        <end position="339"/>
    </location>
</feature>
<dbReference type="OMA" id="LESIECN"/>
<dbReference type="InterPro" id="IPR036941">
    <property type="entry name" value="Rcpt_L-dom_sf"/>
</dbReference>
<dbReference type="eggNOG" id="ENOG502TH6N">
    <property type="taxonomic scope" value="Eukaryota"/>
</dbReference>
<proteinExistence type="predicted"/>
<dbReference type="Pfam" id="PF01030">
    <property type="entry name" value="Recep_L_domain"/>
    <property type="match status" value="2"/>
</dbReference>
<feature type="signal peptide" evidence="1">
    <location>
        <begin position="1"/>
        <end position="23"/>
    </location>
</feature>
<dbReference type="PANTHER" id="PTHR21662">
    <property type="entry name" value="RECEPTOR PROTEIN-TYROSINE KINASE"/>
    <property type="match status" value="1"/>
</dbReference>
<feature type="domain" description="Receptor L-domain" evidence="2">
    <location>
        <begin position="60"/>
        <end position="152"/>
    </location>
</feature>
<evidence type="ECO:0000259" key="2">
    <source>
        <dbReference type="Pfam" id="PF01030"/>
    </source>
</evidence>
<gene>
    <name evidence="3" type="ORF">CAEBREN_11733</name>
</gene>
<dbReference type="Proteomes" id="UP000008068">
    <property type="component" value="Unassembled WGS sequence"/>
</dbReference>
<dbReference type="FunCoup" id="G0PGD6">
    <property type="interactions" value="12"/>
</dbReference>
<evidence type="ECO:0000256" key="1">
    <source>
        <dbReference type="SAM" id="SignalP"/>
    </source>
</evidence>
<dbReference type="PANTHER" id="PTHR21662:SF3">
    <property type="entry name" value="RECEPTOR L-DOMAIN DOMAIN-CONTAINING PROTEIN"/>
    <property type="match status" value="1"/>
</dbReference>
<protein>
    <recommendedName>
        <fullName evidence="2">Receptor L-domain domain-containing protein</fullName>
    </recommendedName>
</protein>
<dbReference type="AlphaFoldDB" id="G0PGD6"/>
<evidence type="ECO:0000313" key="3">
    <source>
        <dbReference type="EMBL" id="EGT54988.1"/>
    </source>
</evidence>
<feature type="chain" id="PRO_5003406872" description="Receptor L-domain domain-containing protein" evidence="1">
    <location>
        <begin position="24"/>
        <end position="397"/>
    </location>
</feature>
<dbReference type="InterPro" id="IPR053079">
    <property type="entry name" value="SPS2_domain"/>
</dbReference>
<organism evidence="4">
    <name type="scientific">Caenorhabditis brenneri</name>
    <name type="common">Nematode worm</name>
    <dbReference type="NCBI Taxonomy" id="135651"/>
    <lineage>
        <taxon>Eukaryota</taxon>
        <taxon>Metazoa</taxon>
        <taxon>Ecdysozoa</taxon>
        <taxon>Nematoda</taxon>
        <taxon>Chromadorea</taxon>
        <taxon>Rhabditida</taxon>
        <taxon>Rhabditina</taxon>
        <taxon>Rhabditomorpha</taxon>
        <taxon>Rhabditoidea</taxon>
        <taxon>Rhabditidae</taxon>
        <taxon>Peloderinae</taxon>
        <taxon>Caenorhabditis</taxon>
    </lineage>
</organism>
<accession>G0PGD6</accession>
<dbReference type="OrthoDB" id="5796559at2759"/>
<dbReference type="InterPro" id="IPR000494">
    <property type="entry name" value="Rcpt_L-dom"/>
</dbReference>
<dbReference type="Gene3D" id="3.80.20.20">
    <property type="entry name" value="Receptor L-domain"/>
    <property type="match status" value="2"/>
</dbReference>
<dbReference type="EMBL" id="GL380413">
    <property type="protein sequence ID" value="EGT54988.1"/>
    <property type="molecule type" value="Genomic_DNA"/>
</dbReference>
<evidence type="ECO:0000313" key="4">
    <source>
        <dbReference type="Proteomes" id="UP000008068"/>
    </source>
</evidence>
<dbReference type="HOGENOM" id="CLU_028064_0_0_1"/>
<reference evidence="4" key="1">
    <citation type="submission" date="2011-07" db="EMBL/GenBank/DDBJ databases">
        <authorList>
            <consortium name="Caenorhabditis brenneri Sequencing and Analysis Consortium"/>
            <person name="Wilson R.K."/>
        </authorList>
    </citation>
    <scope>NUCLEOTIDE SEQUENCE [LARGE SCALE GENOMIC DNA]</scope>
    <source>
        <strain evidence="4">PB2801</strain>
    </source>
</reference>
<name>G0PGD6_CAEBE</name>
<dbReference type="SUPFAM" id="SSF52058">
    <property type="entry name" value="L domain-like"/>
    <property type="match status" value="2"/>
</dbReference>
<dbReference type="InParanoid" id="G0PGD6"/>
<keyword evidence="1" id="KW-0732">Signal</keyword>
<keyword evidence="4" id="KW-1185">Reference proteome</keyword>
<sequence>MFIENIMLFSLVFNTITFVEVSAKFEYFENLAKARNCDPKCSFEDTSLTRATLPKFPTSCSTVCAEIVIKKDCDLTEQELTTAFHNMKVLIGGFLMRETNFTSAKFLAGLESIECLNNMQFIYNDQLLELGLTNLSNITGPGISVTQNKKLRRLNMPNLKYLVSTESNITAVAVDIYNEVSPDFCLTTDEMKMIMSIDNASLVSIFGKYCDPVINGRLCKVAGAGCVEIIGDVEVTPSFKLETMKDVEIIYGSLIINGTNLADLSFLLNLKYVATFDSEYSSVCMSIQTKFLENNAILIENNFNLTSITFPQLKRIRSKFLNSIVLKSNNRILSNDSSYCFGLREELNLRGFGLTIDGSSCEMLDKGQNAEKSSRAGWSSGFLFGFLIVLRGFFSAF</sequence>